<dbReference type="InterPro" id="IPR002172">
    <property type="entry name" value="LDrepeatLR_classA_rpt"/>
</dbReference>
<feature type="domain" description="CUB" evidence="4">
    <location>
        <begin position="439"/>
        <end position="568"/>
    </location>
</feature>
<keyword evidence="3" id="KW-0472">Membrane</keyword>
<organism evidence="5 6">
    <name type="scientific">Parthenolecanium corni</name>
    <dbReference type="NCBI Taxonomy" id="536013"/>
    <lineage>
        <taxon>Eukaryota</taxon>
        <taxon>Metazoa</taxon>
        <taxon>Ecdysozoa</taxon>
        <taxon>Arthropoda</taxon>
        <taxon>Hexapoda</taxon>
        <taxon>Insecta</taxon>
        <taxon>Pterygota</taxon>
        <taxon>Neoptera</taxon>
        <taxon>Paraneoptera</taxon>
        <taxon>Hemiptera</taxon>
        <taxon>Sternorrhyncha</taxon>
        <taxon>Coccoidea</taxon>
        <taxon>Coccidae</taxon>
        <taxon>Parthenolecanium</taxon>
    </lineage>
</organism>
<dbReference type="PROSITE" id="PS01180">
    <property type="entry name" value="CUB"/>
    <property type="match status" value="5"/>
</dbReference>
<evidence type="ECO:0000256" key="1">
    <source>
        <dbReference type="ARBA" id="ARBA00023157"/>
    </source>
</evidence>
<evidence type="ECO:0000313" key="6">
    <source>
        <dbReference type="Proteomes" id="UP001367676"/>
    </source>
</evidence>
<dbReference type="InterPro" id="IPR053207">
    <property type="entry name" value="Non-NMDA_GluR_Accessory"/>
</dbReference>
<keyword evidence="6" id="KW-1185">Reference proteome</keyword>
<dbReference type="EMBL" id="JBBCAQ010000004">
    <property type="protein sequence ID" value="KAK7604115.1"/>
    <property type="molecule type" value="Genomic_DNA"/>
</dbReference>
<evidence type="ECO:0000259" key="4">
    <source>
        <dbReference type="PROSITE" id="PS01180"/>
    </source>
</evidence>
<feature type="domain" description="CUB" evidence="4">
    <location>
        <begin position="14"/>
        <end position="140"/>
    </location>
</feature>
<dbReference type="SUPFAM" id="SSF49854">
    <property type="entry name" value="Spermadhesin, CUB domain"/>
    <property type="match status" value="5"/>
</dbReference>
<dbReference type="Pfam" id="PF00431">
    <property type="entry name" value="CUB"/>
    <property type="match status" value="5"/>
</dbReference>
<gene>
    <name evidence="5" type="ORF">V9T40_004388</name>
</gene>
<dbReference type="PANTHER" id="PTHR47537:SF6">
    <property type="entry name" value="CUB DOMAIN-CONTAINING PROTEIN"/>
    <property type="match status" value="1"/>
</dbReference>
<dbReference type="InterPro" id="IPR035914">
    <property type="entry name" value="Sperma_CUB_dom_sf"/>
</dbReference>
<dbReference type="PANTHER" id="PTHR47537">
    <property type="entry name" value="CUBILIN"/>
    <property type="match status" value="1"/>
</dbReference>
<dbReference type="Gene3D" id="2.60.120.290">
    <property type="entry name" value="Spermadhesin, CUB domain"/>
    <property type="match status" value="5"/>
</dbReference>
<keyword evidence="3" id="KW-1133">Transmembrane helix</keyword>
<dbReference type="Proteomes" id="UP001367676">
    <property type="component" value="Unassembled WGS sequence"/>
</dbReference>
<name>A0AAN9YAZ7_9HEMI</name>
<accession>A0AAN9YAZ7</accession>
<feature type="domain" description="CUB" evidence="4">
    <location>
        <begin position="156"/>
        <end position="275"/>
    </location>
</feature>
<reference evidence="5 6" key="1">
    <citation type="submission" date="2024-03" db="EMBL/GenBank/DDBJ databases">
        <title>Adaptation during the transition from Ophiocordyceps entomopathogen to insect associate is accompanied by gene loss and intensified selection.</title>
        <authorList>
            <person name="Ward C.M."/>
            <person name="Onetto C.A."/>
            <person name="Borneman A.R."/>
        </authorList>
    </citation>
    <scope>NUCLEOTIDE SEQUENCE [LARGE SCALE GENOMIC DNA]</scope>
    <source>
        <strain evidence="5">AWRI1</strain>
        <tissue evidence="5">Single Adult Female</tissue>
    </source>
</reference>
<comment type="caution">
    <text evidence="5">The sequence shown here is derived from an EMBL/GenBank/DDBJ whole genome shotgun (WGS) entry which is preliminary data.</text>
</comment>
<dbReference type="CDD" id="cd00041">
    <property type="entry name" value="CUB"/>
    <property type="match status" value="5"/>
</dbReference>
<evidence type="ECO:0000256" key="2">
    <source>
        <dbReference type="PROSITE-ProRule" id="PRU00059"/>
    </source>
</evidence>
<dbReference type="AlphaFoldDB" id="A0AAN9YAZ7"/>
<feature type="domain" description="CUB" evidence="4">
    <location>
        <begin position="297"/>
        <end position="424"/>
    </location>
</feature>
<protein>
    <recommendedName>
        <fullName evidence="4">CUB domain-containing protein</fullName>
    </recommendedName>
</protein>
<feature type="transmembrane region" description="Helical" evidence="3">
    <location>
        <begin position="752"/>
        <end position="775"/>
    </location>
</feature>
<dbReference type="SMART" id="SM00042">
    <property type="entry name" value="CUB"/>
    <property type="match status" value="5"/>
</dbReference>
<evidence type="ECO:0000256" key="3">
    <source>
        <dbReference type="SAM" id="Phobius"/>
    </source>
</evidence>
<proteinExistence type="predicted"/>
<dbReference type="GO" id="GO:0005886">
    <property type="term" value="C:plasma membrane"/>
    <property type="evidence" value="ECO:0007669"/>
    <property type="project" value="TreeGrafter"/>
</dbReference>
<dbReference type="SMART" id="SM00192">
    <property type="entry name" value="LDLa"/>
    <property type="match status" value="1"/>
</dbReference>
<comment type="caution">
    <text evidence="2">Lacks conserved residue(s) required for the propagation of feature annotation.</text>
</comment>
<evidence type="ECO:0000313" key="5">
    <source>
        <dbReference type="EMBL" id="KAK7604115.1"/>
    </source>
</evidence>
<keyword evidence="1" id="KW-1015">Disulfide bond</keyword>
<feature type="domain" description="CUB" evidence="4">
    <location>
        <begin position="577"/>
        <end position="702"/>
    </location>
</feature>
<dbReference type="InterPro" id="IPR000859">
    <property type="entry name" value="CUB_dom"/>
</dbReference>
<keyword evidence="3" id="KW-0812">Transmembrane</keyword>
<sequence>MNNDYCLFCFVTECEYKFISRTGGPQNGTFTAPRLTNPFNHSFMCVYIFFAGPHQKVEVTFLSFNLRGTPPECKHEYLDLYAEVQNPDTTELINSPFGGRFCGSIPPRARISLYRTIAFSFYTDKNDTLPEIFTGKYSFINDSLYQVGTAAPNIPCTFTINASIRRKGSIVSPTYPGAYPKPLSCSFLFLGKSGQRLHLEFRDFDLFSGGPHCPFDSVTVYDGRDNSSAVIGTYCGQHRNLVIYSSQENLYVSFEAIQRSANTQNRGFKGIFEFSESFVKLDFIQKNGGEHIRGTECDQKILSKKESSGFVFSPNYPFPYIPKTVCRYFIYGMQDTQNLERVRLQFVMFDIPKGEKAEKDECGDRYLKIYLKGQEQTDAYDKYDYEMCGENQPEIMISDGPRLVMIFASGDSQGRGFKAKYSFETDYLVPGTAAPEGKCMFSYQSASRKQGDFNSPRFPGNYPSGINCTYTFIATPNEQVAIIFDYFKVRADNANTSIAQYGDENCQEDWLEIYNMYRDGTEVRLGRYCGFTAPGPVESNRGAIGIKLFFRANEKGVYSGFKARYSFETAKPVFGDCGGNISNAEQATGIIQSENFPIKYEAPESGMATKSCHWYLNVKAAHQILINILEFTLEGNPASRGCSAAVLRLWLDMNTYPIEVCGEKPNNDSLLYVSVSNQARISFVVADKSVGMAGFRLSWTEVSVAPSICKEFKCEKSSYCILGKLRCNNISNCGENDLSDEANCVLAESSDWIVIVVTAVSVVGSVILMFTCYICQRRKNRRRRRHTIPSGSVHSYSGHQHVCDELGQRFASVDSV</sequence>